<evidence type="ECO:0000256" key="4">
    <source>
        <dbReference type="ARBA" id="ARBA00023163"/>
    </source>
</evidence>
<feature type="domain" description="Zn(2)-C6 fungal-type" evidence="6">
    <location>
        <begin position="18"/>
        <end position="48"/>
    </location>
</feature>
<evidence type="ECO:0000256" key="2">
    <source>
        <dbReference type="ARBA" id="ARBA00023015"/>
    </source>
</evidence>
<sequence length="580" mass="65508">MFRLTPPSEPEGPRVPRACVPCARAKAKCEFELDESICNRCRRLKKPCAGQVPGAHRRKSRPISDVARLERKLDGVAAILAASKRVGSSPLPNQLSPSDSTVLSPPDHVDQILNDEHEELLILNAFREDMSQHFPFVVIPAEMTPNDLKKTKPFLFMTIMTVGCRHDLERQAVLAQRVREVVSRRMLVGGEQNLDILQGLLVYQGWHHVHFHLGSQLCNMIHLSMAIVSDLGLNKNVQQMSMGTFGTLKYFRPPERQSPTRSLEERRALLGTFYVSTMVSVNARDFEPIRYSLYADECCQILEGQAEYPSDKHLVHLIRITHMGSKIARTFTQDEWDACSGLSAPVGACVRALNAELQSLKATLPSGTLFTDILWIHYFFVEILLFEVAVHDSIGSAGYSDFSMTRLKMLFACLNSTKLLFERWFALPTTAYFNFTYFQWSLMGHASVVLSKLCLFSGEGWDPTYARDTFDFCATVDVVMMKMNEAKALTEHSAGQMRRNPNMLPCSVPQVFKEFTLKLQQWKELHNYRAAQTRQEQQPQVLSSTGADDLPSAAAHDEFLFPGGSSLVDFLDDSFWPQFP</sequence>
<evidence type="ECO:0000313" key="7">
    <source>
        <dbReference type="EMBL" id="KIW54805.1"/>
    </source>
</evidence>
<protein>
    <recommendedName>
        <fullName evidence="6">Zn(2)-C6 fungal-type domain-containing protein</fullName>
    </recommendedName>
</protein>
<name>A0A0D2EJC7_9EURO</name>
<dbReference type="GO" id="GO:0008270">
    <property type="term" value="F:zinc ion binding"/>
    <property type="evidence" value="ECO:0007669"/>
    <property type="project" value="InterPro"/>
</dbReference>
<evidence type="ECO:0000259" key="6">
    <source>
        <dbReference type="PROSITE" id="PS00463"/>
    </source>
</evidence>
<dbReference type="GO" id="GO:0005634">
    <property type="term" value="C:nucleus"/>
    <property type="evidence" value="ECO:0007669"/>
    <property type="project" value="UniProtKB-SubCell"/>
</dbReference>
<dbReference type="InterPro" id="IPR001138">
    <property type="entry name" value="Zn2Cys6_DnaBD"/>
</dbReference>
<dbReference type="RefSeq" id="XP_013315390.1">
    <property type="nucleotide sequence ID" value="XM_013459936.1"/>
</dbReference>
<accession>A0A0D2EJC7</accession>
<proteinExistence type="predicted"/>
<reference evidence="7 8" key="1">
    <citation type="submission" date="2015-01" db="EMBL/GenBank/DDBJ databases">
        <title>The Genome Sequence of Exophiala xenobiotica CBS118157.</title>
        <authorList>
            <consortium name="The Broad Institute Genomics Platform"/>
            <person name="Cuomo C."/>
            <person name="de Hoog S."/>
            <person name="Gorbushina A."/>
            <person name="Stielow B."/>
            <person name="Teixiera M."/>
            <person name="Abouelleil A."/>
            <person name="Chapman S.B."/>
            <person name="Priest M."/>
            <person name="Young S.K."/>
            <person name="Wortman J."/>
            <person name="Nusbaum C."/>
            <person name="Birren B."/>
        </authorList>
    </citation>
    <scope>NUCLEOTIDE SEQUENCE [LARGE SCALE GENOMIC DNA]</scope>
    <source>
        <strain evidence="7 8">CBS 118157</strain>
    </source>
</reference>
<comment type="subcellular location">
    <subcellularLocation>
        <location evidence="1">Nucleus</location>
    </subcellularLocation>
</comment>
<dbReference type="STRING" id="348802.A0A0D2EJC7"/>
<dbReference type="GO" id="GO:0000976">
    <property type="term" value="F:transcription cis-regulatory region binding"/>
    <property type="evidence" value="ECO:0007669"/>
    <property type="project" value="TreeGrafter"/>
</dbReference>
<dbReference type="GO" id="GO:0000981">
    <property type="term" value="F:DNA-binding transcription factor activity, RNA polymerase II-specific"/>
    <property type="evidence" value="ECO:0007669"/>
    <property type="project" value="InterPro"/>
</dbReference>
<dbReference type="EMBL" id="KN847320">
    <property type="protein sequence ID" value="KIW54805.1"/>
    <property type="molecule type" value="Genomic_DNA"/>
</dbReference>
<evidence type="ECO:0000256" key="5">
    <source>
        <dbReference type="ARBA" id="ARBA00023242"/>
    </source>
</evidence>
<keyword evidence="3" id="KW-0238">DNA-binding</keyword>
<keyword evidence="8" id="KW-1185">Reference proteome</keyword>
<organism evidence="7 8">
    <name type="scientific">Exophiala xenobiotica</name>
    <dbReference type="NCBI Taxonomy" id="348802"/>
    <lineage>
        <taxon>Eukaryota</taxon>
        <taxon>Fungi</taxon>
        <taxon>Dikarya</taxon>
        <taxon>Ascomycota</taxon>
        <taxon>Pezizomycotina</taxon>
        <taxon>Eurotiomycetes</taxon>
        <taxon>Chaetothyriomycetidae</taxon>
        <taxon>Chaetothyriales</taxon>
        <taxon>Herpotrichiellaceae</taxon>
        <taxon>Exophiala</taxon>
    </lineage>
</organism>
<keyword evidence="5" id="KW-0539">Nucleus</keyword>
<dbReference type="PROSITE" id="PS00463">
    <property type="entry name" value="ZN2_CY6_FUNGAL_1"/>
    <property type="match status" value="1"/>
</dbReference>
<dbReference type="GeneID" id="25329048"/>
<dbReference type="PANTHER" id="PTHR31845:SF10">
    <property type="entry name" value="ZN(II)2CYS6 TRANSCRIPTION FACTOR (EUROFUNG)"/>
    <property type="match status" value="1"/>
</dbReference>
<dbReference type="AlphaFoldDB" id="A0A0D2EJC7"/>
<evidence type="ECO:0000256" key="1">
    <source>
        <dbReference type="ARBA" id="ARBA00004123"/>
    </source>
</evidence>
<dbReference type="Gene3D" id="4.10.240.10">
    <property type="entry name" value="Zn(2)-C6 fungal-type DNA-binding domain"/>
    <property type="match status" value="1"/>
</dbReference>
<dbReference type="PANTHER" id="PTHR31845">
    <property type="entry name" value="FINGER DOMAIN PROTEIN, PUTATIVE-RELATED"/>
    <property type="match status" value="1"/>
</dbReference>
<dbReference type="OrthoDB" id="5226580at2759"/>
<evidence type="ECO:0000256" key="3">
    <source>
        <dbReference type="ARBA" id="ARBA00023125"/>
    </source>
</evidence>
<dbReference type="Proteomes" id="UP000054342">
    <property type="component" value="Unassembled WGS sequence"/>
</dbReference>
<dbReference type="CDD" id="cd00067">
    <property type="entry name" value="GAL4"/>
    <property type="match status" value="1"/>
</dbReference>
<gene>
    <name evidence="7" type="ORF">PV05_07140</name>
</gene>
<evidence type="ECO:0000313" key="8">
    <source>
        <dbReference type="Proteomes" id="UP000054342"/>
    </source>
</evidence>
<dbReference type="InterPro" id="IPR051089">
    <property type="entry name" value="prtT"/>
</dbReference>
<keyword evidence="4" id="KW-0804">Transcription</keyword>
<keyword evidence="2" id="KW-0805">Transcription regulation</keyword>
<dbReference type="HOGENOM" id="CLU_006524_7_2_1"/>
<dbReference type="CDD" id="cd12148">
    <property type="entry name" value="fungal_TF_MHR"/>
    <property type="match status" value="1"/>
</dbReference>
<dbReference type="InterPro" id="IPR036864">
    <property type="entry name" value="Zn2-C6_fun-type_DNA-bd_sf"/>
</dbReference>
<dbReference type="SUPFAM" id="SSF57701">
    <property type="entry name" value="Zn2/Cys6 DNA-binding domain"/>
    <property type="match status" value="1"/>
</dbReference>